<dbReference type="AlphaFoldDB" id="A0AAD5SSQ1"/>
<evidence type="ECO:0000313" key="3">
    <source>
        <dbReference type="Proteomes" id="UP001211907"/>
    </source>
</evidence>
<accession>A0AAD5SSQ1</accession>
<name>A0AAD5SSQ1_9FUNG</name>
<sequence length="64" mass="7632">MTDHPEDYQSGDNADDDYDDGGGDAHRHFYHRFQTLAQIAEYQKHLAKQLQYYNYELNKRPNIL</sequence>
<proteinExistence type="predicted"/>
<reference evidence="2" key="1">
    <citation type="submission" date="2020-05" db="EMBL/GenBank/DDBJ databases">
        <title>Phylogenomic resolution of chytrid fungi.</title>
        <authorList>
            <person name="Stajich J.E."/>
            <person name="Amses K."/>
            <person name="Simmons R."/>
            <person name="Seto K."/>
            <person name="Myers J."/>
            <person name="Bonds A."/>
            <person name="Quandt C.A."/>
            <person name="Barry K."/>
            <person name="Liu P."/>
            <person name="Grigoriev I."/>
            <person name="Longcore J.E."/>
            <person name="James T.Y."/>
        </authorList>
    </citation>
    <scope>NUCLEOTIDE SEQUENCE</scope>
    <source>
        <strain evidence="2">JEL0513</strain>
    </source>
</reference>
<evidence type="ECO:0000313" key="2">
    <source>
        <dbReference type="EMBL" id="KAJ3093146.1"/>
    </source>
</evidence>
<keyword evidence="3" id="KW-1185">Reference proteome</keyword>
<dbReference type="Proteomes" id="UP001211907">
    <property type="component" value="Unassembled WGS sequence"/>
</dbReference>
<feature type="region of interest" description="Disordered" evidence="1">
    <location>
        <begin position="1"/>
        <end position="24"/>
    </location>
</feature>
<gene>
    <name evidence="2" type="ORF">HK100_006765</name>
</gene>
<comment type="caution">
    <text evidence="2">The sequence shown here is derived from an EMBL/GenBank/DDBJ whole genome shotgun (WGS) entry which is preliminary data.</text>
</comment>
<dbReference type="EMBL" id="JADGJH010003151">
    <property type="protein sequence ID" value="KAJ3093146.1"/>
    <property type="molecule type" value="Genomic_DNA"/>
</dbReference>
<protein>
    <submittedName>
        <fullName evidence="2">Uncharacterized protein</fullName>
    </submittedName>
</protein>
<feature type="compositionally biased region" description="Acidic residues" evidence="1">
    <location>
        <begin position="13"/>
        <end position="22"/>
    </location>
</feature>
<organism evidence="2 3">
    <name type="scientific">Physocladia obscura</name>
    <dbReference type="NCBI Taxonomy" id="109957"/>
    <lineage>
        <taxon>Eukaryota</taxon>
        <taxon>Fungi</taxon>
        <taxon>Fungi incertae sedis</taxon>
        <taxon>Chytridiomycota</taxon>
        <taxon>Chytridiomycota incertae sedis</taxon>
        <taxon>Chytridiomycetes</taxon>
        <taxon>Chytridiales</taxon>
        <taxon>Chytriomycetaceae</taxon>
        <taxon>Physocladia</taxon>
    </lineage>
</organism>
<evidence type="ECO:0000256" key="1">
    <source>
        <dbReference type="SAM" id="MobiDB-lite"/>
    </source>
</evidence>